<dbReference type="Proteomes" id="UP001164539">
    <property type="component" value="Chromosome 10"/>
</dbReference>
<dbReference type="EMBL" id="CM051403">
    <property type="protein sequence ID" value="KAJ4707945.1"/>
    <property type="molecule type" value="Genomic_DNA"/>
</dbReference>
<evidence type="ECO:0000313" key="2">
    <source>
        <dbReference type="Proteomes" id="UP001164539"/>
    </source>
</evidence>
<protein>
    <submittedName>
        <fullName evidence="1">Carbon catabolite repressor protein 4-like 6 isoform X2</fullName>
    </submittedName>
</protein>
<proteinExistence type="predicted"/>
<keyword evidence="2" id="KW-1185">Reference proteome</keyword>
<accession>A0ACC1X946</accession>
<organism evidence="1 2">
    <name type="scientific">Melia azedarach</name>
    <name type="common">Chinaberry tree</name>
    <dbReference type="NCBI Taxonomy" id="155640"/>
    <lineage>
        <taxon>Eukaryota</taxon>
        <taxon>Viridiplantae</taxon>
        <taxon>Streptophyta</taxon>
        <taxon>Embryophyta</taxon>
        <taxon>Tracheophyta</taxon>
        <taxon>Spermatophyta</taxon>
        <taxon>Magnoliopsida</taxon>
        <taxon>eudicotyledons</taxon>
        <taxon>Gunneridae</taxon>
        <taxon>Pentapetalae</taxon>
        <taxon>rosids</taxon>
        <taxon>malvids</taxon>
        <taxon>Sapindales</taxon>
        <taxon>Meliaceae</taxon>
        <taxon>Melia</taxon>
    </lineage>
</organism>
<evidence type="ECO:0000313" key="1">
    <source>
        <dbReference type="EMBL" id="KAJ4707945.1"/>
    </source>
</evidence>
<reference evidence="1 2" key="1">
    <citation type="journal article" date="2023" name="Science">
        <title>Complex scaffold remodeling in plant triterpene biosynthesis.</title>
        <authorList>
            <person name="De La Pena R."/>
            <person name="Hodgson H."/>
            <person name="Liu J.C."/>
            <person name="Stephenson M.J."/>
            <person name="Martin A.C."/>
            <person name="Owen C."/>
            <person name="Harkess A."/>
            <person name="Leebens-Mack J."/>
            <person name="Jimenez L.E."/>
            <person name="Osbourn A."/>
            <person name="Sattely E.S."/>
        </authorList>
    </citation>
    <scope>NUCLEOTIDE SEQUENCE [LARGE SCALE GENOMIC DNA]</scope>
    <source>
        <strain evidence="2">cv. JPN11</strain>
        <tissue evidence="1">Leaf</tissue>
    </source>
</reference>
<name>A0ACC1X946_MELAZ</name>
<sequence>MNRSNRFQFLAAMSSRSPHRGGRSHGRGFSGIPHDSGKGPFVSGDSHLRSVRDSNLGLRQGTFSNQTSFQPPPYNQNQQFRQPPPPSNQNQQFRQPPPYNPNQHFRPPLSYNRNQRFRQPPPSFDQNQAVQPRPRPRPPKPLDYRNWEYTKEAVPPNSERFVVLSYNILADYLASSHRSKLYFHIPRHMLDWEWRKSKILFELGLWSADIMCFQEVDRFQDLEEELKLRGYNGIWKMRTGNAIDGCAIFWRASRFKLLYEEGIEFNKLGLRDNIAQICVLELFSQNCTENTSALPTTSACPHKVVICNIHVLFNPKRGEIKLGQVRMLLEKAHAVSKIWDDAPVVLCGDFNCTPKSPLYNFISEQKLDLSAVDRDKVSGQASAEIRAPPKPGPGVQDHGSEQVPSVAVVGSEEVGLKLSDPLSDNLEHNKDGNPEVFPSVNTSSQSHCTDTVLSESDKAVGDMQFGNKDSAIIDEVTREFQQTVVHSSEDETGASYTKDDSEVTGMARKDEANTSHLNHGSMNEHSDLIENTEIESTNFDHFTFSLGNDHSSNVERNPDFAGASNSQLPSTEPCSTPCQDEASSTSTSSDFLLADKLENLSLMELDEPVIEGSTDKDDALPSDFDQFVRSNLDHTSKELGDYVYDPSSWTPMEIATATGNADCTLLEHPLQLRSTYAEVEDHSGTRDSNREPLVTSYNRCFMGTVDYIWRSEGLQTVRVLAPIPKHAMQWTPGYPTKKWGSDHIALASEVAFVKTDR</sequence>
<gene>
    <name evidence="1" type="ORF">OWV82_017981</name>
</gene>
<comment type="caution">
    <text evidence="1">The sequence shown here is derived from an EMBL/GenBank/DDBJ whole genome shotgun (WGS) entry which is preliminary data.</text>
</comment>